<dbReference type="EMBL" id="JACHBT010000013">
    <property type="protein sequence ID" value="MBB6505559.1"/>
    <property type="molecule type" value="Genomic_DNA"/>
</dbReference>
<feature type="transmembrane region" description="Helical" evidence="1">
    <location>
        <begin position="249"/>
        <end position="266"/>
    </location>
</feature>
<keyword evidence="2" id="KW-0732">Signal</keyword>
<dbReference type="NCBIfam" id="NF035944">
    <property type="entry name" value="PEPxxWA-CTERM"/>
    <property type="match status" value="1"/>
</dbReference>
<sequence length="278" mass="28368">MRIALAAVAVTAAAPSYAATVVSTKSIEISTSLLVGAQVKDDAATRDRNAVRKSATGAFGGQGSANAATSYGYSNDNGRSLVAEAKGTGNTLVTSTAADSWVTRFVDDLSATSTSAAASASASIDHAAVTSFLLNQTGLLDIGYIAAATDIDTRTGALAARALDYINIYQGANDALIFAGTLADYTAAATAAKTFQANTSYKVSINTLPRTGFATADAQVIGVGTQAYKYDRSISFSLTGITGGAVPEPATWAMMILGFALVGVALRQRRGVQIRLPA</sequence>
<evidence type="ECO:0000313" key="4">
    <source>
        <dbReference type="EMBL" id="MBB6505559.1"/>
    </source>
</evidence>
<dbReference type="Pfam" id="PF07589">
    <property type="entry name" value="PEP-CTERM"/>
    <property type="match status" value="1"/>
</dbReference>
<evidence type="ECO:0000256" key="1">
    <source>
        <dbReference type="SAM" id="Phobius"/>
    </source>
</evidence>
<evidence type="ECO:0000259" key="3">
    <source>
        <dbReference type="Pfam" id="PF07589"/>
    </source>
</evidence>
<feature type="domain" description="Ice-binding protein C-terminal" evidence="3">
    <location>
        <begin position="245"/>
        <end position="270"/>
    </location>
</feature>
<evidence type="ECO:0000313" key="5">
    <source>
        <dbReference type="Proteomes" id="UP000522313"/>
    </source>
</evidence>
<name>A0A7X0JDH6_9SPHN</name>
<proteinExistence type="predicted"/>
<accession>A0A7X0JDH6</accession>
<evidence type="ECO:0000256" key="2">
    <source>
        <dbReference type="SAM" id="SignalP"/>
    </source>
</evidence>
<organism evidence="4 5">
    <name type="scientific">Sphingomonas endophytica</name>
    <dbReference type="NCBI Taxonomy" id="869719"/>
    <lineage>
        <taxon>Bacteria</taxon>
        <taxon>Pseudomonadati</taxon>
        <taxon>Pseudomonadota</taxon>
        <taxon>Alphaproteobacteria</taxon>
        <taxon>Sphingomonadales</taxon>
        <taxon>Sphingomonadaceae</taxon>
        <taxon>Sphingomonas</taxon>
    </lineage>
</organism>
<dbReference type="RefSeq" id="WP_221434934.1">
    <property type="nucleotide sequence ID" value="NZ_JACHBT010000013.1"/>
</dbReference>
<dbReference type="InterPro" id="IPR013424">
    <property type="entry name" value="Ice-binding_C"/>
</dbReference>
<gene>
    <name evidence="4" type="ORF">F4693_002551</name>
</gene>
<keyword evidence="1" id="KW-0812">Transmembrane</keyword>
<feature type="signal peptide" evidence="2">
    <location>
        <begin position="1"/>
        <end position="18"/>
    </location>
</feature>
<dbReference type="NCBIfam" id="TIGR02595">
    <property type="entry name" value="PEP_CTERM"/>
    <property type="match status" value="1"/>
</dbReference>
<dbReference type="Proteomes" id="UP000522313">
    <property type="component" value="Unassembled WGS sequence"/>
</dbReference>
<reference evidence="4 5" key="2">
    <citation type="submission" date="2020-08" db="EMBL/GenBank/DDBJ databases">
        <authorList>
            <person name="Partida-Martinez L."/>
            <person name="Huntemann M."/>
            <person name="Clum A."/>
            <person name="Wang J."/>
            <person name="Palaniappan K."/>
            <person name="Ritter S."/>
            <person name="Chen I.-M."/>
            <person name="Stamatis D."/>
            <person name="Reddy T."/>
            <person name="O'Malley R."/>
            <person name="Daum C."/>
            <person name="Shapiro N."/>
            <person name="Ivanova N."/>
            <person name="Kyrpides N."/>
            <person name="Woyke T."/>
        </authorList>
    </citation>
    <scope>NUCLEOTIDE SEQUENCE [LARGE SCALE GENOMIC DNA]</scope>
    <source>
        <strain evidence="4 5">AS3.13</strain>
    </source>
</reference>
<feature type="chain" id="PRO_5031548848" description="Ice-binding protein C-terminal domain-containing protein" evidence="2">
    <location>
        <begin position="19"/>
        <end position="278"/>
    </location>
</feature>
<protein>
    <recommendedName>
        <fullName evidence="3">Ice-binding protein C-terminal domain-containing protein</fullName>
    </recommendedName>
</protein>
<comment type="caution">
    <text evidence="4">The sequence shown here is derived from an EMBL/GenBank/DDBJ whole genome shotgun (WGS) entry which is preliminary data.</text>
</comment>
<keyword evidence="1" id="KW-0472">Membrane</keyword>
<dbReference type="AlphaFoldDB" id="A0A7X0JDH6"/>
<keyword evidence="1" id="KW-1133">Transmembrane helix</keyword>
<reference evidence="4 5" key="1">
    <citation type="submission" date="2020-08" db="EMBL/GenBank/DDBJ databases">
        <title>The Agave Microbiome: Exploring the role of microbial communities in plant adaptations to desert environments.</title>
        <authorList>
            <person name="Partida-Martinez L.P."/>
        </authorList>
    </citation>
    <scope>NUCLEOTIDE SEQUENCE [LARGE SCALE GENOMIC DNA]</scope>
    <source>
        <strain evidence="4 5">AS3.13</strain>
    </source>
</reference>